<dbReference type="GO" id="GO:0016646">
    <property type="term" value="F:oxidoreductase activity, acting on the CH-NH group of donors, NAD or NADP as acceptor"/>
    <property type="evidence" value="ECO:0007669"/>
    <property type="project" value="TreeGrafter"/>
</dbReference>
<dbReference type="Gene3D" id="3.40.50.720">
    <property type="entry name" value="NAD(P)-binding Rossmann-like Domain"/>
    <property type="match status" value="1"/>
</dbReference>
<dbReference type="Pfam" id="PF13460">
    <property type="entry name" value="NAD_binding_10"/>
    <property type="match status" value="1"/>
</dbReference>
<gene>
    <name evidence="2" type="ORF">SAMN06272737_11523</name>
</gene>
<name>A0A238XQD1_9ACTN</name>
<sequence length="214" mass="22397">MARISVFGGTGYAGSSIAREAVRRGHQVTSYSRRLPERPVDGVEYVEGSLLDETTRTKALDGADVVVVAAAPRGDMAEQLRTGVAALAADAGESGVRLGVIGGAGSLHVAEGGPRLVDTDQFPADFQPEARTMAAVLDDLRATPDSLDWFYVSPAAMFGAFNPGEPRGTYRVGGDVLLADAEGNSDISGADFGAAVVDEIEQPAHRRARFTVAY</sequence>
<evidence type="ECO:0000313" key="2">
    <source>
        <dbReference type="EMBL" id="SNR60892.1"/>
    </source>
</evidence>
<dbReference type="AlphaFoldDB" id="A0A238XQD1"/>
<keyword evidence="3" id="KW-1185">Reference proteome</keyword>
<dbReference type="PANTHER" id="PTHR43355">
    <property type="entry name" value="FLAVIN REDUCTASE (NADPH)"/>
    <property type="match status" value="1"/>
</dbReference>
<dbReference type="Proteomes" id="UP000198403">
    <property type="component" value="Unassembled WGS sequence"/>
</dbReference>
<evidence type="ECO:0000259" key="1">
    <source>
        <dbReference type="Pfam" id="PF13460"/>
    </source>
</evidence>
<dbReference type="InterPro" id="IPR051606">
    <property type="entry name" value="Polyketide_Oxido-like"/>
</dbReference>
<dbReference type="InterPro" id="IPR016040">
    <property type="entry name" value="NAD(P)-bd_dom"/>
</dbReference>
<dbReference type="EMBL" id="FZNO01000015">
    <property type="protein sequence ID" value="SNR60892.1"/>
    <property type="molecule type" value="Genomic_DNA"/>
</dbReference>
<proteinExistence type="predicted"/>
<dbReference type="OrthoDB" id="3191258at2"/>
<dbReference type="PANTHER" id="PTHR43355:SF2">
    <property type="entry name" value="FLAVIN REDUCTASE (NADPH)"/>
    <property type="match status" value="1"/>
</dbReference>
<dbReference type="InterPro" id="IPR036291">
    <property type="entry name" value="NAD(P)-bd_dom_sf"/>
</dbReference>
<dbReference type="RefSeq" id="WP_089337199.1">
    <property type="nucleotide sequence ID" value="NZ_FZNO01000015.1"/>
</dbReference>
<accession>A0A238XQD1</accession>
<organism evidence="2 3">
    <name type="scientific">Blastococcus mobilis</name>
    <dbReference type="NCBI Taxonomy" id="1938746"/>
    <lineage>
        <taxon>Bacteria</taxon>
        <taxon>Bacillati</taxon>
        <taxon>Actinomycetota</taxon>
        <taxon>Actinomycetes</taxon>
        <taxon>Geodermatophilales</taxon>
        <taxon>Geodermatophilaceae</taxon>
        <taxon>Blastococcus</taxon>
    </lineage>
</organism>
<reference evidence="2 3" key="1">
    <citation type="submission" date="2017-06" db="EMBL/GenBank/DDBJ databases">
        <authorList>
            <person name="Kim H.J."/>
            <person name="Triplett B.A."/>
        </authorList>
    </citation>
    <scope>NUCLEOTIDE SEQUENCE [LARGE SCALE GENOMIC DNA]</scope>
    <source>
        <strain evidence="2 3">DSM 44272</strain>
    </source>
</reference>
<protein>
    <recommendedName>
        <fullName evidence="1">NAD(P)-binding domain-containing protein</fullName>
    </recommendedName>
</protein>
<dbReference type="SUPFAM" id="SSF51735">
    <property type="entry name" value="NAD(P)-binding Rossmann-fold domains"/>
    <property type="match status" value="1"/>
</dbReference>
<evidence type="ECO:0000313" key="3">
    <source>
        <dbReference type="Proteomes" id="UP000198403"/>
    </source>
</evidence>
<feature type="domain" description="NAD(P)-binding" evidence="1">
    <location>
        <begin position="8"/>
        <end position="203"/>
    </location>
</feature>